<evidence type="ECO:0000256" key="1">
    <source>
        <dbReference type="SAM" id="Coils"/>
    </source>
</evidence>
<dbReference type="EMBL" id="CAUOFW020003781">
    <property type="protein sequence ID" value="CAK9161998.1"/>
    <property type="molecule type" value="Genomic_DNA"/>
</dbReference>
<keyword evidence="1" id="KW-0175">Coiled coil</keyword>
<proteinExistence type="predicted"/>
<dbReference type="PANTHER" id="PTHR10809">
    <property type="entry name" value="VESICLE-ASSOCIATED MEMBRANE PROTEIN-ASSOCIATED PROTEIN"/>
    <property type="match status" value="1"/>
</dbReference>
<dbReference type="InterPro" id="IPR013783">
    <property type="entry name" value="Ig-like_fold"/>
</dbReference>
<comment type="caution">
    <text evidence="2">The sequence shown here is derived from an EMBL/GenBank/DDBJ whole genome shotgun (WGS) entry which is preliminary data.</text>
</comment>
<feature type="coiled-coil region" evidence="1">
    <location>
        <begin position="123"/>
        <end position="150"/>
    </location>
</feature>
<dbReference type="InterPro" id="IPR008962">
    <property type="entry name" value="PapD-like_sf"/>
</dbReference>
<dbReference type="InterPro" id="IPR016763">
    <property type="entry name" value="VAP"/>
</dbReference>
<evidence type="ECO:0000313" key="2">
    <source>
        <dbReference type="EMBL" id="CAK9161998.1"/>
    </source>
</evidence>
<reference evidence="2 3" key="1">
    <citation type="submission" date="2024-02" db="EMBL/GenBank/DDBJ databases">
        <authorList>
            <person name="Vignale AGUSTIN F."/>
            <person name="Sosa J E."/>
            <person name="Modenutti C."/>
        </authorList>
    </citation>
    <scope>NUCLEOTIDE SEQUENCE [LARGE SCALE GENOMIC DNA]</scope>
</reference>
<dbReference type="AlphaFoldDB" id="A0ABC8T4I3"/>
<dbReference type="PANTHER" id="PTHR10809:SF45">
    <property type="entry name" value="VESICLE-ASSOCIATED PROTEIN 2-2"/>
    <property type="match status" value="1"/>
</dbReference>
<organism evidence="2 3">
    <name type="scientific">Ilex paraguariensis</name>
    <name type="common">yerba mate</name>
    <dbReference type="NCBI Taxonomy" id="185542"/>
    <lineage>
        <taxon>Eukaryota</taxon>
        <taxon>Viridiplantae</taxon>
        <taxon>Streptophyta</taxon>
        <taxon>Embryophyta</taxon>
        <taxon>Tracheophyta</taxon>
        <taxon>Spermatophyta</taxon>
        <taxon>Magnoliopsida</taxon>
        <taxon>eudicotyledons</taxon>
        <taxon>Gunneridae</taxon>
        <taxon>Pentapetalae</taxon>
        <taxon>asterids</taxon>
        <taxon>campanulids</taxon>
        <taxon>Aquifoliales</taxon>
        <taxon>Aquifoliaceae</taxon>
        <taxon>Ilex</taxon>
    </lineage>
</organism>
<sequence length="188" mass="21332">MFFISFSFGVYIVTKQALRSVPPDGLCMDKFLIQSTVVPVGTTGEDITSSMFDKDNGKYVQENKLKVILGSPPHSLVLSPINGTLKQVPVYEAALLKDQDAEESKVEFKAMKDVEELKLVKDVEEIKSKLNTLEIKLTKAEATILKLIEERRLIAQEGEILRQELELRDLYNWSSMFGITLLKTKRMF</sequence>
<dbReference type="SUPFAM" id="SSF49354">
    <property type="entry name" value="PapD-like"/>
    <property type="match status" value="1"/>
</dbReference>
<evidence type="ECO:0000313" key="3">
    <source>
        <dbReference type="Proteomes" id="UP001642360"/>
    </source>
</evidence>
<gene>
    <name evidence="2" type="ORF">ILEXP_LOCUS30830</name>
</gene>
<feature type="non-terminal residue" evidence="2">
    <location>
        <position position="188"/>
    </location>
</feature>
<dbReference type="Proteomes" id="UP001642360">
    <property type="component" value="Unassembled WGS sequence"/>
</dbReference>
<evidence type="ECO:0008006" key="4">
    <source>
        <dbReference type="Google" id="ProtNLM"/>
    </source>
</evidence>
<name>A0ABC8T4I3_9AQUA</name>
<protein>
    <recommendedName>
        <fullName evidence="4">MSP domain-containing protein</fullName>
    </recommendedName>
</protein>
<keyword evidence="3" id="KW-1185">Reference proteome</keyword>
<dbReference type="Gene3D" id="2.60.40.10">
    <property type="entry name" value="Immunoglobulins"/>
    <property type="match status" value="1"/>
</dbReference>
<accession>A0ABC8T4I3</accession>